<gene>
    <name evidence="4" type="primary">sufD</name>
    <name evidence="4" type="ORF">RM531_02695</name>
</gene>
<reference evidence="4 5" key="1">
    <citation type="submission" date="2023-09" db="EMBL/GenBank/DDBJ databases">
        <authorList>
            <person name="Rey-Velasco X."/>
        </authorList>
    </citation>
    <scope>NUCLEOTIDE SEQUENCE [LARGE SCALE GENOMIC DNA]</scope>
    <source>
        <strain evidence="4 5">P385</strain>
    </source>
</reference>
<dbReference type="InterPro" id="IPR000825">
    <property type="entry name" value="SUF_FeS_clus_asmbl_SufBD_core"/>
</dbReference>
<accession>A0ABU3B697</accession>
<feature type="domain" description="SUF system FeS cluster assembly SufBD N-terminal" evidence="3">
    <location>
        <begin position="12"/>
        <end position="171"/>
    </location>
</feature>
<protein>
    <submittedName>
        <fullName evidence="4">Fe-S cluster assembly protein SufD</fullName>
    </submittedName>
</protein>
<evidence type="ECO:0000313" key="5">
    <source>
        <dbReference type="Proteomes" id="UP001259982"/>
    </source>
</evidence>
<keyword evidence="5" id="KW-1185">Reference proteome</keyword>
<dbReference type="NCBIfam" id="TIGR01981">
    <property type="entry name" value="sufD"/>
    <property type="match status" value="1"/>
</dbReference>
<dbReference type="Pfam" id="PF19295">
    <property type="entry name" value="SufBD_N"/>
    <property type="match status" value="1"/>
</dbReference>
<proteinExistence type="inferred from homology"/>
<dbReference type="Proteomes" id="UP001259982">
    <property type="component" value="Unassembled WGS sequence"/>
</dbReference>
<dbReference type="PANTHER" id="PTHR43575:SF1">
    <property type="entry name" value="PROTEIN ABCI7, CHLOROPLASTIC"/>
    <property type="match status" value="1"/>
</dbReference>
<sequence>MTGQRQDISPSIDHYLAEFARIERDLPGDLTRERHERLRAFADGGFPHKKIEDWKYTDVSAIEAARFEMATSAADVPSGDLADWCPTDLDCHRAVIVDGHFQPHLSDLDALPTGIRVRALAESLADGSAPVLGTTVDGHGSAFTDMNAAFAADGLHLQADAGAVADKPLHVLIVASGRQDRVMAQVRNVMELGDNSDIRVIEHYVGLGEHSYFTNAVTEVHAAPGARLERIRIQQEHPENGYHVASFHARQQRDSRIINYGIDLGGRLARIDTNSRLDDTGAEIHLYGVYAPTGDQHVDNHTRVDHAKPHGTSREAYKGVLSGKSRGVFNGKVIVHKDAQKTDSEQSSDSLLLSKQAVVDAKPELEIYADDVKCAHGSTVGQLDESAVFYLMSRGLDQDGARAVLTYSFVDEIIGQIDLEPIRVFLERAVLEKLPAGSRFAGLA</sequence>
<dbReference type="Pfam" id="PF01458">
    <property type="entry name" value="SUFBD_core"/>
    <property type="match status" value="1"/>
</dbReference>
<dbReference type="InterPro" id="IPR045595">
    <property type="entry name" value="SufBD_N"/>
</dbReference>
<dbReference type="InterPro" id="IPR011542">
    <property type="entry name" value="SUF_FeS_clus_asmbl_SufD"/>
</dbReference>
<organism evidence="4 5">
    <name type="scientific">Spectribacter acetivorans</name>
    <dbReference type="NCBI Taxonomy" id="3075603"/>
    <lineage>
        <taxon>Bacteria</taxon>
        <taxon>Pseudomonadati</taxon>
        <taxon>Pseudomonadota</taxon>
        <taxon>Gammaproteobacteria</taxon>
        <taxon>Salinisphaerales</taxon>
        <taxon>Salinisphaeraceae</taxon>
        <taxon>Spectribacter</taxon>
    </lineage>
</organism>
<comment type="caution">
    <text evidence="4">The sequence shown here is derived from an EMBL/GenBank/DDBJ whole genome shotgun (WGS) entry which is preliminary data.</text>
</comment>
<evidence type="ECO:0000259" key="2">
    <source>
        <dbReference type="Pfam" id="PF01458"/>
    </source>
</evidence>
<comment type="similarity">
    <text evidence="1">Belongs to the iron-sulfur cluster assembly SufBD family.</text>
</comment>
<dbReference type="PANTHER" id="PTHR43575">
    <property type="entry name" value="PROTEIN ABCI7, CHLOROPLASTIC"/>
    <property type="match status" value="1"/>
</dbReference>
<dbReference type="InterPro" id="IPR055346">
    <property type="entry name" value="Fe-S_cluster_assembly_SufBD"/>
</dbReference>
<evidence type="ECO:0000313" key="4">
    <source>
        <dbReference type="EMBL" id="MDT0617372.1"/>
    </source>
</evidence>
<evidence type="ECO:0000259" key="3">
    <source>
        <dbReference type="Pfam" id="PF19295"/>
    </source>
</evidence>
<name>A0ABU3B697_9GAMM</name>
<dbReference type="InterPro" id="IPR037284">
    <property type="entry name" value="SUF_FeS_clus_asmbl_SufBD_sf"/>
</dbReference>
<dbReference type="RefSeq" id="WP_311657110.1">
    <property type="nucleotide sequence ID" value="NZ_JAVRHY010000002.1"/>
</dbReference>
<feature type="domain" description="SUF system FeS cluster assembly SufBD core" evidence="2">
    <location>
        <begin position="180"/>
        <end position="409"/>
    </location>
</feature>
<evidence type="ECO:0000256" key="1">
    <source>
        <dbReference type="ARBA" id="ARBA00043967"/>
    </source>
</evidence>
<dbReference type="SUPFAM" id="SSF101960">
    <property type="entry name" value="Stabilizer of iron transporter SufD"/>
    <property type="match status" value="1"/>
</dbReference>
<dbReference type="EMBL" id="JAVRHY010000002">
    <property type="protein sequence ID" value="MDT0617372.1"/>
    <property type="molecule type" value="Genomic_DNA"/>
</dbReference>